<sequence>MAMRIGEVSRRSGVSARMLRHYETLGLVTPSARGSNGYREYSPSDIGRIFHIEGLRRLGLSLPEVGRLLAEPGFDASALVTDLIAAAHEKIETERRLLDRLEEIRRLGRTDGESLLGAIDLMRSLESRDVIQRHKAALGSGVDGGVPVESLSRAVLDEAVPNAAGAMRWALAQVGTDAVEPLSTGLRSAEPAVRRNAIRALDEIRRTASADDVAVAIAVAVPMREALRDDDAEVRTVAALALGDMRDPVAVPILLEVAMSDEKDIDAAEALAGYFAEVPPAGGANAPSRDEVEVPVDGVEVPVVDGAGAATGEDTGEPTGDSVGASIMAALRERLRSSDAHVRFRVLQVLIEIPDLQAEALLTGLTHDAEQEIAETAKAALLRRGRTSAETGRHR</sequence>
<dbReference type="SUPFAM" id="SSF48371">
    <property type="entry name" value="ARM repeat"/>
    <property type="match status" value="1"/>
</dbReference>
<dbReference type="InterPro" id="IPR009061">
    <property type="entry name" value="DNA-bd_dom_put_sf"/>
</dbReference>
<dbReference type="InterPro" id="IPR004155">
    <property type="entry name" value="PBS_lyase_HEAT"/>
</dbReference>
<dbReference type="EMBL" id="CP065682">
    <property type="protein sequence ID" value="QPS34243.1"/>
    <property type="molecule type" value="Genomic_DNA"/>
</dbReference>
<reference evidence="4 6" key="2">
    <citation type="submission" date="2020-12" db="EMBL/GenBank/DDBJ databases">
        <title>FDA dAtabase for Regulatory Grade micrObial Sequences (FDA-ARGOS): Supporting development and validation of Infectious Disease Dx tests.</title>
        <authorList>
            <person name="Sproer C."/>
            <person name="Gronow S."/>
            <person name="Severitt S."/>
            <person name="Schroder I."/>
            <person name="Tallon L."/>
            <person name="Sadzewicz L."/>
            <person name="Zhao X."/>
            <person name="Boylan J."/>
            <person name="Ott S."/>
            <person name="Bowen H."/>
            <person name="Vavikolanu K."/>
            <person name="Mehta A."/>
            <person name="Aluvathingal J."/>
            <person name="Nadendla S."/>
            <person name="Lowell S."/>
            <person name="Myers T."/>
            <person name="Yan Y."/>
            <person name="Sichtig H."/>
        </authorList>
    </citation>
    <scope>NUCLEOTIDE SEQUENCE [LARGE SCALE GENOMIC DNA]</scope>
    <source>
        <strain evidence="4 6">FDAARGOS_902</strain>
    </source>
</reference>
<dbReference type="Gene3D" id="1.25.10.10">
    <property type="entry name" value="Leucine-rich Repeat Variant"/>
    <property type="match status" value="1"/>
</dbReference>
<dbReference type="InterPro" id="IPR000551">
    <property type="entry name" value="MerR-type_HTH_dom"/>
</dbReference>
<keyword evidence="1" id="KW-0238">DNA-binding</keyword>
<evidence type="ECO:0000313" key="5">
    <source>
        <dbReference type="Proteomes" id="UP000216867"/>
    </source>
</evidence>
<dbReference type="PRINTS" id="PR00040">
    <property type="entry name" value="HTHMERR"/>
</dbReference>
<gene>
    <name evidence="3" type="ORF">B8X04_02725</name>
    <name evidence="4" type="ORF">I6G59_02615</name>
</gene>
<dbReference type="SUPFAM" id="SSF46955">
    <property type="entry name" value="Putative DNA-binding domain"/>
    <property type="match status" value="1"/>
</dbReference>
<dbReference type="InterPro" id="IPR047057">
    <property type="entry name" value="MerR_fam"/>
</dbReference>
<evidence type="ECO:0000313" key="4">
    <source>
        <dbReference type="EMBL" id="QPS34243.1"/>
    </source>
</evidence>
<accession>A0A269ZGA8</accession>
<evidence type="ECO:0000256" key="1">
    <source>
        <dbReference type="ARBA" id="ARBA00023125"/>
    </source>
</evidence>
<organism evidence="3 5">
    <name type="scientific">Brevibacterium casei</name>
    <dbReference type="NCBI Taxonomy" id="33889"/>
    <lineage>
        <taxon>Bacteria</taxon>
        <taxon>Bacillati</taxon>
        <taxon>Actinomycetota</taxon>
        <taxon>Actinomycetes</taxon>
        <taxon>Micrococcales</taxon>
        <taxon>Brevibacteriaceae</taxon>
        <taxon>Brevibacterium</taxon>
    </lineage>
</organism>
<dbReference type="PROSITE" id="PS50937">
    <property type="entry name" value="HTH_MERR_2"/>
    <property type="match status" value="1"/>
</dbReference>
<reference evidence="3 5" key="1">
    <citation type="submission" date="2017-04" db="EMBL/GenBank/DDBJ databases">
        <title>Kefir bacterial isolates.</title>
        <authorList>
            <person name="Kim Y."/>
            <person name="Blasche S."/>
            <person name="Patil K.R."/>
        </authorList>
    </citation>
    <scope>NUCLEOTIDE SEQUENCE [LARGE SCALE GENOMIC DNA]</scope>
    <source>
        <strain evidence="3 5">OG2</strain>
    </source>
</reference>
<dbReference type="EMBL" id="NCWY01000002">
    <property type="protein sequence ID" value="PAK96837.1"/>
    <property type="molecule type" value="Genomic_DNA"/>
</dbReference>
<dbReference type="PANTHER" id="PTHR30204:SF93">
    <property type="entry name" value="HTH MERR-TYPE DOMAIN-CONTAINING PROTEIN"/>
    <property type="match status" value="1"/>
</dbReference>
<evidence type="ECO:0000313" key="3">
    <source>
        <dbReference type="EMBL" id="PAK96837.1"/>
    </source>
</evidence>
<dbReference type="GO" id="GO:0003677">
    <property type="term" value="F:DNA binding"/>
    <property type="evidence" value="ECO:0007669"/>
    <property type="project" value="UniProtKB-KW"/>
</dbReference>
<dbReference type="SMART" id="SM00567">
    <property type="entry name" value="EZ_HEAT"/>
    <property type="match status" value="3"/>
</dbReference>
<dbReference type="SMART" id="SM00422">
    <property type="entry name" value="HTH_MERR"/>
    <property type="match status" value="1"/>
</dbReference>
<dbReference type="Proteomes" id="UP000594979">
    <property type="component" value="Chromosome"/>
</dbReference>
<protein>
    <submittedName>
        <fullName evidence="3 4">Transcriptional regulator</fullName>
    </submittedName>
</protein>
<proteinExistence type="predicted"/>
<dbReference type="GO" id="GO:0003700">
    <property type="term" value="F:DNA-binding transcription factor activity"/>
    <property type="evidence" value="ECO:0007669"/>
    <property type="project" value="InterPro"/>
</dbReference>
<feature type="domain" description="HTH merR-type" evidence="2">
    <location>
        <begin position="2"/>
        <end position="71"/>
    </location>
</feature>
<dbReference type="PROSITE" id="PS00552">
    <property type="entry name" value="HTH_MERR_1"/>
    <property type="match status" value="1"/>
</dbReference>
<evidence type="ECO:0000313" key="6">
    <source>
        <dbReference type="Proteomes" id="UP000594979"/>
    </source>
</evidence>
<dbReference type="AlphaFoldDB" id="A0A269ZGA8"/>
<dbReference type="PANTHER" id="PTHR30204">
    <property type="entry name" value="REDOX-CYCLING DRUG-SENSING TRANSCRIPTIONAL ACTIVATOR SOXR"/>
    <property type="match status" value="1"/>
</dbReference>
<dbReference type="Gene3D" id="1.10.1660.10">
    <property type="match status" value="1"/>
</dbReference>
<dbReference type="Pfam" id="PF13411">
    <property type="entry name" value="MerR_1"/>
    <property type="match status" value="1"/>
</dbReference>
<dbReference type="InterPro" id="IPR016024">
    <property type="entry name" value="ARM-type_fold"/>
</dbReference>
<dbReference type="InterPro" id="IPR011989">
    <property type="entry name" value="ARM-like"/>
</dbReference>
<dbReference type="Proteomes" id="UP000216867">
    <property type="component" value="Unassembled WGS sequence"/>
</dbReference>
<dbReference type="KEGG" id="bcau:I6G59_02615"/>
<dbReference type="Pfam" id="PF13646">
    <property type="entry name" value="HEAT_2"/>
    <property type="match status" value="1"/>
</dbReference>
<evidence type="ECO:0000259" key="2">
    <source>
        <dbReference type="PROSITE" id="PS50937"/>
    </source>
</evidence>
<name>A0A269ZGA8_9MICO</name>